<evidence type="ECO:0000256" key="2">
    <source>
        <dbReference type="ARBA" id="ARBA00004141"/>
    </source>
</evidence>
<evidence type="ECO:0000256" key="5">
    <source>
        <dbReference type="ARBA" id="ARBA00022692"/>
    </source>
</evidence>
<reference evidence="14" key="1">
    <citation type="submission" date="2021-10" db="EMBL/GenBank/DDBJ databases">
        <title>Streptomonospora sp. nov., isolated from mangrove soil.</title>
        <authorList>
            <person name="Chen X."/>
            <person name="Ge X."/>
            <person name="Liu W."/>
        </authorList>
    </citation>
    <scope>NUCLEOTIDE SEQUENCE</scope>
    <source>
        <strain evidence="14">S1-112</strain>
    </source>
</reference>
<evidence type="ECO:0000256" key="7">
    <source>
        <dbReference type="ARBA" id="ARBA00022771"/>
    </source>
</evidence>
<evidence type="ECO:0000256" key="1">
    <source>
        <dbReference type="ARBA" id="ARBA00000900"/>
    </source>
</evidence>
<protein>
    <recommendedName>
        <fullName evidence="3">RING-type E3 ubiquitin transferase</fullName>
        <ecNumber evidence="3">2.3.2.27</ecNumber>
    </recommendedName>
</protein>
<evidence type="ECO:0000256" key="9">
    <source>
        <dbReference type="ARBA" id="ARBA00022833"/>
    </source>
</evidence>
<sequence>MNNMAVTLQLLALILVGLGCWLWLRAMKARAHRLSLQTTPNFTLGSLAEAADPPETAEVLAQAWAGPDGQLTAPYSQTPCVWFRVEVVHHHWEEEAGDRIELTPVFDLHSHEPFALRDSGTEAVCRPHWITVDDAELVHDRFEADAVPPRDPLSPPHLSIEERAERTASTAVAGPAALQPGCTYREWVIRPGTTVFVRAHPKRTEDGALMLIGDEDAPMVVSTHTERELIAEDRTKEFVGFSVLPVAVILLLLALTLG</sequence>
<dbReference type="InterPro" id="IPR022170">
    <property type="entry name" value="MUL1-like"/>
</dbReference>
<dbReference type="EMBL" id="JAJAQC010000005">
    <property type="protein sequence ID" value="MDA0563697.1"/>
    <property type="molecule type" value="Genomic_DNA"/>
</dbReference>
<keyword evidence="15" id="KW-1185">Reference proteome</keyword>
<proteinExistence type="predicted"/>
<evidence type="ECO:0000256" key="10">
    <source>
        <dbReference type="ARBA" id="ARBA00022989"/>
    </source>
</evidence>
<dbReference type="GO" id="GO:0008270">
    <property type="term" value="F:zinc ion binding"/>
    <property type="evidence" value="ECO:0007669"/>
    <property type="project" value="UniProtKB-KW"/>
</dbReference>
<name>A0A9X3SDD1_9ACTN</name>
<feature type="transmembrane region" description="Helical" evidence="12">
    <location>
        <begin position="238"/>
        <end position="257"/>
    </location>
</feature>
<evidence type="ECO:0000256" key="3">
    <source>
        <dbReference type="ARBA" id="ARBA00012483"/>
    </source>
</evidence>
<comment type="catalytic activity">
    <reaction evidence="1">
        <text>S-ubiquitinyl-[E2 ubiquitin-conjugating enzyme]-L-cysteine + [acceptor protein]-L-lysine = [E2 ubiquitin-conjugating enzyme]-L-cysteine + N(6)-ubiquitinyl-[acceptor protein]-L-lysine.</text>
        <dbReference type="EC" id="2.3.2.27"/>
    </reaction>
</comment>
<keyword evidence="4" id="KW-0808">Transferase</keyword>
<dbReference type="RefSeq" id="WP_270070971.1">
    <property type="nucleotide sequence ID" value="NZ_JAJAQC010000005.1"/>
</dbReference>
<dbReference type="Pfam" id="PF12483">
    <property type="entry name" value="GIDE"/>
    <property type="match status" value="1"/>
</dbReference>
<dbReference type="Proteomes" id="UP001140076">
    <property type="component" value="Unassembled WGS sequence"/>
</dbReference>
<dbReference type="AlphaFoldDB" id="A0A9X3SDD1"/>
<feature type="transmembrane region" description="Helical" evidence="12">
    <location>
        <begin position="6"/>
        <end position="24"/>
    </location>
</feature>
<evidence type="ECO:0000313" key="14">
    <source>
        <dbReference type="EMBL" id="MDA0563697.1"/>
    </source>
</evidence>
<evidence type="ECO:0000256" key="6">
    <source>
        <dbReference type="ARBA" id="ARBA00022723"/>
    </source>
</evidence>
<comment type="subcellular location">
    <subcellularLocation>
        <location evidence="2">Membrane</location>
        <topology evidence="2">Multi-pass membrane protein</topology>
    </subcellularLocation>
</comment>
<dbReference type="GO" id="GO:0016020">
    <property type="term" value="C:membrane"/>
    <property type="evidence" value="ECO:0007669"/>
    <property type="project" value="UniProtKB-SubCell"/>
</dbReference>
<evidence type="ECO:0000256" key="8">
    <source>
        <dbReference type="ARBA" id="ARBA00022786"/>
    </source>
</evidence>
<keyword evidence="7" id="KW-0863">Zinc-finger</keyword>
<keyword evidence="11 12" id="KW-0472">Membrane</keyword>
<feature type="domain" description="E3 Ubiquitin ligase MUL1-like" evidence="13">
    <location>
        <begin position="110"/>
        <end position="239"/>
    </location>
</feature>
<keyword evidence="5 12" id="KW-0812">Transmembrane</keyword>
<keyword evidence="10 12" id="KW-1133">Transmembrane helix</keyword>
<dbReference type="GO" id="GO:0016567">
    <property type="term" value="P:protein ubiquitination"/>
    <property type="evidence" value="ECO:0007669"/>
    <property type="project" value="InterPro"/>
</dbReference>
<dbReference type="EC" id="2.3.2.27" evidence="3"/>
<keyword evidence="9" id="KW-0862">Zinc</keyword>
<gene>
    <name evidence="14" type="ORF">LG943_05025</name>
</gene>
<accession>A0A9X3SDD1</accession>
<evidence type="ECO:0000259" key="13">
    <source>
        <dbReference type="Pfam" id="PF12483"/>
    </source>
</evidence>
<keyword evidence="8" id="KW-0833">Ubl conjugation pathway</keyword>
<dbReference type="GO" id="GO:0061630">
    <property type="term" value="F:ubiquitin protein ligase activity"/>
    <property type="evidence" value="ECO:0007669"/>
    <property type="project" value="UniProtKB-EC"/>
</dbReference>
<evidence type="ECO:0000256" key="4">
    <source>
        <dbReference type="ARBA" id="ARBA00022679"/>
    </source>
</evidence>
<evidence type="ECO:0000256" key="11">
    <source>
        <dbReference type="ARBA" id="ARBA00023136"/>
    </source>
</evidence>
<keyword evidence="6" id="KW-0479">Metal-binding</keyword>
<evidence type="ECO:0000313" key="15">
    <source>
        <dbReference type="Proteomes" id="UP001140076"/>
    </source>
</evidence>
<evidence type="ECO:0000256" key="12">
    <source>
        <dbReference type="SAM" id="Phobius"/>
    </source>
</evidence>
<organism evidence="14 15">
    <name type="scientific">Streptomonospora mangrovi</name>
    <dbReference type="NCBI Taxonomy" id="2883123"/>
    <lineage>
        <taxon>Bacteria</taxon>
        <taxon>Bacillati</taxon>
        <taxon>Actinomycetota</taxon>
        <taxon>Actinomycetes</taxon>
        <taxon>Streptosporangiales</taxon>
        <taxon>Nocardiopsidaceae</taxon>
        <taxon>Streptomonospora</taxon>
    </lineage>
</organism>
<comment type="caution">
    <text evidence="14">The sequence shown here is derived from an EMBL/GenBank/DDBJ whole genome shotgun (WGS) entry which is preliminary data.</text>
</comment>